<comment type="caution">
    <text evidence="2">The sequence shown here is derived from an EMBL/GenBank/DDBJ whole genome shotgun (WGS) entry which is preliminary data.</text>
</comment>
<feature type="transmembrane region" description="Helical" evidence="1">
    <location>
        <begin position="331"/>
        <end position="353"/>
    </location>
</feature>
<protein>
    <recommendedName>
        <fullName evidence="4">Glycosyltransferase RgtA/B/C/D-like domain-containing protein</fullName>
    </recommendedName>
</protein>
<evidence type="ECO:0000313" key="2">
    <source>
        <dbReference type="EMBL" id="KPM47269.1"/>
    </source>
</evidence>
<keyword evidence="1" id="KW-1133">Transmembrane helix</keyword>
<feature type="transmembrane region" description="Helical" evidence="1">
    <location>
        <begin position="417"/>
        <end position="435"/>
    </location>
</feature>
<evidence type="ECO:0008006" key="4">
    <source>
        <dbReference type="Google" id="ProtNLM"/>
    </source>
</evidence>
<keyword evidence="1" id="KW-0812">Transmembrane</keyword>
<name>A0A0P7BA94_9BACT</name>
<feature type="transmembrane region" description="Helical" evidence="1">
    <location>
        <begin position="292"/>
        <end position="311"/>
    </location>
</feature>
<feature type="transmembrane region" description="Helical" evidence="1">
    <location>
        <begin position="60"/>
        <end position="78"/>
    </location>
</feature>
<dbReference type="Proteomes" id="UP000050454">
    <property type="component" value="Unassembled WGS sequence"/>
</dbReference>
<dbReference type="OrthoDB" id="924213at2"/>
<accession>A0A0P7BA94</accession>
<reference evidence="2 3" key="1">
    <citation type="submission" date="2015-07" db="EMBL/GenBank/DDBJ databases">
        <title>The draft genome sequence of Leadbetterella sp. JN14-9.</title>
        <authorList>
            <person name="Liu Y."/>
            <person name="Du J."/>
            <person name="Shao Z."/>
        </authorList>
    </citation>
    <scope>NUCLEOTIDE SEQUENCE [LARGE SCALE GENOMIC DNA]</scope>
    <source>
        <strain evidence="2 3">JN14-9</strain>
    </source>
</reference>
<dbReference type="AlphaFoldDB" id="A0A0P7BA94"/>
<keyword evidence="3" id="KW-1185">Reference proteome</keyword>
<feature type="transmembrane region" description="Helical" evidence="1">
    <location>
        <begin position="143"/>
        <end position="162"/>
    </location>
</feature>
<keyword evidence="1" id="KW-0472">Membrane</keyword>
<feature type="transmembrane region" description="Helical" evidence="1">
    <location>
        <begin position="365"/>
        <end position="382"/>
    </location>
</feature>
<organism evidence="2 3">
    <name type="scientific">Jiulongibacter sediminis</name>
    <dbReference type="NCBI Taxonomy" id="1605367"/>
    <lineage>
        <taxon>Bacteria</taxon>
        <taxon>Pseudomonadati</taxon>
        <taxon>Bacteroidota</taxon>
        <taxon>Cytophagia</taxon>
        <taxon>Cytophagales</taxon>
        <taxon>Leadbetterellaceae</taxon>
        <taxon>Jiulongibacter</taxon>
    </lineage>
</organism>
<feature type="transmembrane region" description="Helical" evidence="1">
    <location>
        <begin position="221"/>
        <end position="241"/>
    </location>
</feature>
<dbReference type="EMBL" id="LGTQ01000012">
    <property type="protein sequence ID" value="KPM47269.1"/>
    <property type="molecule type" value="Genomic_DNA"/>
</dbReference>
<proteinExistence type="predicted"/>
<feature type="transmembrane region" description="Helical" evidence="1">
    <location>
        <begin position="261"/>
        <end position="280"/>
    </location>
</feature>
<feature type="transmembrane region" description="Helical" evidence="1">
    <location>
        <begin position="117"/>
        <end position="136"/>
    </location>
</feature>
<feature type="transmembrane region" description="Helical" evidence="1">
    <location>
        <begin position="168"/>
        <end position="188"/>
    </location>
</feature>
<sequence length="489" mass="56699">MIKLNIRLLKLVSLCYLILPVFVFFLTWVKVWIGLPVVLLLFYVSFRYSQSLTEEKAFEINRFHFFGVLLLALLWLSYSGVGGFGIKIHDHYKIYCLAKDISENAWPVSYQFEGKNYFLSSYLGYFISAPVLVGWISYKAIHIFLFLYGFLALIIGLLWLMVLTGVRAFWAVVIFIFVGGFDVAGYIFRNGLSFSEGMPQFYWWNSLNSNDYLLYHGSSNLLFWAAPHALPAWVASGVFFYDLFKQKEISWSPVYLFPLVFWTPFILVGLLPYFALKAVIGNFRSLLKIDNFLLLIPTFLLVWFVTSVGVAELDQGNIFRSIASKGQFLQVVFNYSWFVLFEVLIWFVIVYLLLKNSMFLREHRIWFGLSLLVLMALPLYKLGKYNDWVQRVSMPSLFLLWIWLIRGIKESKSYLKYIAILLIAVSSADSLTYWITGLKESKGILGFNPLKIEDVKSMPHAAKENDWPIEQYLAPADASFFKYVAKQSE</sequence>
<evidence type="ECO:0000313" key="3">
    <source>
        <dbReference type="Proteomes" id="UP000050454"/>
    </source>
</evidence>
<evidence type="ECO:0000256" key="1">
    <source>
        <dbReference type="SAM" id="Phobius"/>
    </source>
</evidence>
<gene>
    <name evidence="2" type="ORF">AFM12_15850</name>
</gene>
<dbReference type="STRING" id="1605367.AFM12_15850"/>
<feature type="transmembrane region" description="Helical" evidence="1">
    <location>
        <begin position="31"/>
        <end position="48"/>
    </location>
</feature>
<dbReference type="RefSeq" id="WP_055150090.1">
    <property type="nucleotide sequence ID" value="NZ_JXSZ01000012.1"/>
</dbReference>